<feature type="domain" description="CRAL-TRIO" evidence="1">
    <location>
        <begin position="154"/>
        <end position="250"/>
    </location>
</feature>
<dbReference type="GO" id="GO:1902936">
    <property type="term" value="F:phosphatidylinositol bisphosphate binding"/>
    <property type="evidence" value="ECO:0007669"/>
    <property type="project" value="TreeGrafter"/>
</dbReference>
<evidence type="ECO:0000259" key="1">
    <source>
        <dbReference type="PROSITE" id="PS50191"/>
    </source>
</evidence>
<gene>
    <name evidence="2" type="ORF">ACAOBT_LOCUS31279</name>
</gene>
<dbReference type="OrthoDB" id="6575879at2759"/>
<dbReference type="AlphaFoldDB" id="A0A9P0ME78"/>
<keyword evidence="3" id="KW-1185">Reference proteome</keyword>
<dbReference type="PANTHER" id="PTHR10174:SF222">
    <property type="entry name" value="GH10083P-RELATED"/>
    <property type="match status" value="1"/>
</dbReference>
<reference evidence="2" key="1">
    <citation type="submission" date="2022-03" db="EMBL/GenBank/DDBJ databases">
        <authorList>
            <person name="Sayadi A."/>
        </authorList>
    </citation>
    <scope>NUCLEOTIDE SEQUENCE</scope>
</reference>
<accession>A0A9P0ME78</accession>
<dbReference type="SUPFAM" id="SSF52087">
    <property type="entry name" value="CRAL/TRIO domain"/>
    <property type="match status" value="1"/>
</dbReference>
<proteinExistence type="predicted"/>
<dbReference type="InterPro" id="IPR036865">
    <property type="entry name" value="CRAL-TRIO_dom_sf"/>
</dbReference>
<dbReference type="InterPro" id="IPR001251">
    <property type="entry name" value="CRAL-TRIO_dom"/>
</dbReference>
<protein>
    <recommendedName>
        <fullName evidence="1">CRAL-TRIO domain-containing protein</fullName>
    </recommendedName>
</protein>
<name>A0A9P0ME78_ACAOB</name>
<dbReference type="CDD" id="cd00170">
    <property type="entry name" value="SEC14"/>
    <property type="match status" value="1"/>
</dbReference>
<dbReference type="Proteomes" id="UP001152888">
    <property type="component" value="Unassembled WGS sequence"/>
</dbReference>
<comment type="caution">
    <text evidence="2">The sequence shown here is derived from an EMBL/GenBank/DDBJ whole genome shotgun (WGS) entry which is preliminary data.</text>
</comment>
<dbReference type="Gene3D" id="1.20.5.1200">
    <property type="entry name" value="Alpha-tocopherol transfer"/>
    <property type="match status" value="1"/>
</dbReference>
<evidence type="ECO:0000313" key="3">
    <source>
        <dbReference type="Proteomes" id="UP001152888"/>
    </source>
</evidence>
<dbReference type="PRINTS" id="PR00180">
    <property type="entry name" value="CRETINALDHBP"/>
</dbReference>
<dbReference type="EMBL" id="CAKOFQ010007939">
    <property type="protein sequence ID" value="CAH2010047.1"/>
    <property type="molecule type" value="Genomic_DNA"/>
</dbReference>
<sequence length="302" mass="35303">MTSSDCRELEVECAIGQLGKSRRDTKDSTEVIRKWCESQSHLPEVPCDELIESFLVANRFLVERTKEKLDMYYTIRSLLPECFENKNPKLPNMKEIVKVVYYCPLPKMTRELYRVNIVKITGEPESFDAYDCFGHQLNINEIRLQEEIVLGDILIIDFADIKVGHVMKFTPIHMRKASIILEKVFSNRIKGIHMINAPVYVEPVINLLRSFLKQKLLNRIHVHSSPKLLLNHISSEILPKDYGGSERPLKELNDLWLKKLEEYQERFDKLDTLKVNEQLRPNPLKNDDILGYHGHFKKLDVD</sequence>
<dbReference type="Pfam" id="PF00650">
    <property type="entry name" value="CRAL_TRIO"/>
    <property type="match status" value="1"/>
</dbReference>
<dbReference type="PANTHER" id="PTHR10174">
    <property type="entry name" value="ALPHA-TOCOPHEROL TRANSFER PROTEIN-RELATED"/>
    <property type="match status" value="1"/>
</dbReference>
<dbReference type="GO" id="GO:0016020">
    <property type="term" value="C:membrane"/>
    <property type="evidence" value="ECO:0007669"/>
    <property type="project" value="TreeGrafter"/>
</dbReference>
<organism evidence="2 3">
    <name type="scientific">Acanthoscelides obtectus</name>
    <name type="common">Bean weevil</name>
    <name type="synonym">Bruchus obtectus</name>
    <dbReference type="NCBI Taxonomy" id="200917"/>
    <lineage>
        <taxon>Eukaryota</taxon>
        <taxon>Metazoa</taxon>
        <taxon>Ecdysozoa</taxon>
        <taxon>Arthropoda</taxon>
        <taxon>Hexapoda</taxon>
        <taxon>Insecta</taxon>
        <taxon>Pterygota</taxon>
        <taxon>Neoptera</taxon>
        <taxon>Endopterygota</taxon>
        <taxon>Coleoptera</taxon>
        <taxon>Polyphaga</taxon>
        <taxon>Cucujiformia</taxon>
        <taxon>Chrysomeloidea</taxon>
        <taxon>Chrysomelidae</taxon>
        <taxon>Bruchinae</taxon>
        <taxon>Bruchini</taxon>
        <taxon>Acanthoscelides</taxon>
    </lineage>
</organism>
<dbReference type="SUPFAM" id="SSF46938">
    <property type="entry name" value="CRAL/TRIO N-terminal domain"/>
    <property type="match status" value="1"/>
</dbReference>
<dbReference type="SMART" id="SM00516">
    <property type="entry name" value="SEC14"/>
    <property type="match status" value="1"/>
</dbReference>
<dbReference type="PROSITE" id="PS50191">
    <property type="entry name" value="CRAL_TRIO"/>
    <property type="match status" value="1"/>
</dbReference>
<dbReference type="Gene3D" id="3.40.525.10">
    <property type="entry name" value="CRAL-TRIO lipid binding domain"/>
    <property type="match status" value="1"/>
</dbReference>
<dbReference type="InterPro" id="IPR036273">
    <property type="entry name" value="CRAL/TRIO_N_dom_sf"/>
</dbReference>
<evidence type="ECO:0000313" key="2">
    <source>
        <dbReference type="EMBL" id="CAH2010047.1"/>
    </source>
</evidence>